<evidence type="ECO:0000313" key="3">
    <source>
        <dbReference type="EMBL" id="MCZ2687174.1"/>
    </source>
</evidence>
<evidence type="ECO:0000313" key="11">
    <source>
        <dbReference type="Proteomes" id="UP000286270"/>
    </source>
</evidence>
<dbReference type="AlphaFoldDB" id="A0A081U030"/>
<dbReference type="EMBL" id="CP036553">
    <property type="protein sequence ID" value="QCQ38362.1"/>
    <property type="molecule type" value="Genomic_DNA"/>
</dbReference>
<evidence type="ECO:0000313" key="4">
    <source>
        <dbReference type="EMBL" id="QCQ38362.1"/>
    </source>
</evidence>
<dbReference type="EMBL" id="QRJE01000003">
    <property type="protein sequence ID" value="RHH15811.1"/>
    <property type="molecule type" value="Genomic_DNA"/>
</dbReference>
<sequence length="81" mass="8954">MEKKPETTEKKFRIKSYGKSELASLYMPEISPKSAASELRKWIGKSPGLTEALSATGLRTKDKRYTPAQVELIVEAIGEPG</sequence>
<evidence type="ECO:0000313" key="10">
    <source>
        <dbReference type="Proteomes" id="UP000266644"/>
    </source>
</evidence>
<dbReference type="EMBL" id="JAPUAC010000014">
    <property type="protein sequence ID" value="MCZ2655812.1"/>
    <property type="molecule type" value="Genomic_DNA"/>
</dbReference>
<dbReference type="EMBL" id="QRZH01000010">
    <property type="protein sequence ID" value="RGV52731.1"/>
    <property type="molecule type" value="Genomic_DNA"/>
</dbReference>
<evidence type="ECO:0000313" key="8">
    <source>
        <dbReference type="Proteomes" id="UP000028294"/>
    </source>
</evidence>
<evidence type="ECO:0000313" key="1">
    <source>
        <dbReference type="EMBL" id="KFX73822.1"/>
    </source>
</evidence>
<dbReference type="Proteomes" id="UP001079672">
    <property type="component" value="Unassembled WGS sequence"/>
</dbReference>
<reference evidence="8 9" key="4">
    <citation type="submission" date="2019-03" db="EMBL/GenBank/DDBJ databases">
        <title>Complete genome assembly of MDR B. fragilis.</title>
        <authorList>
            <person name="Sydenham T.V."/>
            <person name="Hasman H."/>
            <person name="Justesen U.S."/>
        </authorList>
    </citation>
    <scope>NUCLEOTIDE SEQUENCE [LARGE SCALE GENOMIC DNA]</scope>
    <source>
        <strain evidence="4 8">DCMOUH0067B</strain>
        <strain evidence="5 9">DCMSKEJBY0001B</strain>
    </source>
</reference>
<organism evidence="7 10">
    <name type="scientific">Bacteroides fragilis</name>
    <dbReference type="NCBI Taxonomy" id="817"/>
    <lineage>
        <taxon>Bacteria</taxon>
        <taxon>Pseudomonadati</taxon>
        <taxon>Bacteroidota</taxon>
        <taxon>Bacteroidia</taxon>
        <taxon>Bacteroidales</taxon>
        <taxon>Bacteroidaceae</taxon>
        <taxon>Bacteroides</taxon>
    </lineage>
</organism>
<accession>A0A081U030</accession>
<evidence type="ECO:0000313" key="2">
    <source>
        <dbReference type="EMBL" id="MCZ2655812.1"/>
    </source>
</evidence>
<dbReference type="PATRIC" id="fig|817.51.peg.1038"/>
<proteinExistence type="predicted"/>
<gene>
    <name evidence="7" type="ORF">DW228_02350</name>
    <name evidence="6" type="ORF">DWW08_13145</name>
    <name evidence="5" type="ORF">EC80_020270</name>
    <name evidence="1" type="ORF">EE52_0215415</name>
    <name evidence="4" type="ORF">IA74_020875</name>
    <name evidence="2" type="ORF">O1422_16740</name>
    <name evidence="3" type="ORF">O1433_06645</name>
</gene>
<dbReference type="Pfam" id="PF14053">
    <property type="entry name" value="DUF4248"/>
    <property type="match status" value="1"/>
</dbReference>
<dbReference type="Proteomes" id="UP000266644">
    <property type="component" value="Unassembled WGS sequence"/>
</dbReference>
<reference evidence="2" key="5">
    <citation type="submission" date="2022-12" db="EMBL/GenBank/DDBJ databases">
        <title>Development of a Multilocus Sequence Typing Scheme for Bacteroides fragilis Based on Whole Genome Sequencing Data and Clinical Application.</title>
        <authorList>
            <person name="Nielsen F.D."/>
            <person name="Justesen U.S."/>
        </authorList>
    </citation>
    <scope>NUCLEOTIDE SEQUENCE</scope>
    <source>
        <strain evidence="3">BF_AM_ODE_DK_2015_4</strain>
        <strain evidence="2">BF_BC_ODE_DK_2015_2</strain>
    </source>
</reference>
<dbReference type="OrthoDB" id="1036131at2"/>
<dbReference type="InterPro" id="IPR025342">
    <property type="entry name" value="DUF4248"/>
</dbReference>
<reference evidence="10 11" key="3">
    <citation type="submission" date="2018-08" db="EMBL/GenBank/DDBJ databases">
        <title>A genome reference for cultivated species of the human gut microbiota.</title>
        <authorList>
            <person name="Zou Y."/>
            <person name="Xue W."/>
            <person name="Luo G."/>
        </authorList>
    </citation>
    <scope>NUCLEOTIDE SEQUENCE [LARGE SCALE GENOMIC DNA]</scope>
    <source>
        <strain evidence="6 11">AF14-26</strain>
        <strain evidence="7 10">AM18-6</strain>
    </source>
</reference>
<protein>
    <submittedName>
        <fullName evidence="7">DUF4248 domain-containing protein</fullName>
    </submittedName>
</protein>
<dbReference type="EMBL" id="JAPTZU010000003">
    <property type="protein sequence ID" value="MCZ2687174.1"/>
    <property type="molecule type" value="Genomic_DNA"/>
</dbReference>
<dbReference type="Proteomes" id="UP000036847">
    <property type="component" value="Chromosome"/>
</dbReference>
<evidence type="ECO:0000313" key="6">
    <source>
        <dbReference type="EMBL" id="RGV52731.1"/>
    </source>
</evidence>
<dbReference type="EMBL" id="CP036546">
    <property type="protein sequence ID" value="QCQ47000.1"/>
    <property type="molecule type" value="Genomic_DNA"/>
</dbReference>
<reference evidence="1" key="2">
    <citation type="submission" date="2014-07" db="EMBL/GenBank/DDBJ databases">
        <title>Genetics and epidemiology of antimicrobial resistance in B. fragilis group.</title>
        <authorList>
            <person name="Sydenham T.V."/>
            <person name="Hasman H."/>
            <person name="Kemp M."/>
            <person name="Justesen U.S."/>
        </authorList>
    </citation>
    <scope>NUCLEOTIDE SEQUENCE [LARGE SCALE GENOMIC DNA]</scope>
    <source>
        <strain evidence="1">DCMOUH0018B</strain>
    </source>
</reference>
<evidence type="ECO:0000313" key="9">
    <source>
        <dbReference type="Proteomes" id="UP000036847"/>
    </source>
</evidence>
<dbReference type="RefSeq" id="WP_005807688.1">
    <property type="nucleotide sequence ID" value="NZ_CABJEQ010000002.1"/>
</dbReference>
<name>A0A081U030_BACFG</name>
<reference evidence="1" key="1">
    <citation type="book" date="2014" name="THE 24TH EUROPEAN CONGRESS OF CLINICAL MICROBIOLOGY AND INFECTIOUS DISEASES" publisher="ECCMID 2014" city="Barcelona, Spain">
        <title>Identification of resistance genes in three multidrug-resistant Bacteroides fragilis isolates by whole genome sequencing.</title>
        <editorList>
            <person name="Unknown"/>
            <person name="A."/>
        </editorList>
        <authorList>
            <person name="Sydenham T.V."/>
            <person name="Hasman H."/>
            <person name="Wang M."/>
            <person name="Soki J."/>
            <person name="Nagy E."/>
            <person name="Justesen U.S."/>
        </authorList>
    </citation>
    <scope>NUCLEOTIDE SEQUENCE</scope>
    <source>
        <strain evidence="1">DCMOUH0018B</strain>
        <strain evidence="5">DCMSKEJBY0001B</strain>
    </source>
</reference>
<dbReference type="Proteomes" id="UP000286270">
    <property type="component" value="Unassembled WGS sequence"/>
</dbReference>
<dbReference type="EMBL" id="JMZZ02000156">
    <property type="protein sequence ID" value="KFX73822.1"/>
    <property type="molecule type" value="Genomic_DNA"/>
</dbReference>
<evidence type="ECO:0000313" key="7">
    <source>
        <dbReference type="EMBL" id="RHH15811.1"/>
    </source>
</evidence>
<dbReference type="Proteomes" id="UP000028294">
    <property type="component" value="Chromosome"/>
</dbReference>
<dbReference type="Proteomes" id="UP001075704">
    <property type="component" value="Unassembled WGS sequence"/>
</dbReference>
<evidence type="ECO:0000313" key="5">
    <source>
        <dbReference type="EMBL" id="QCQ47000.1"/>
    </source>
</evidence>